<dbReference type="RefSeq" id="WP_011011683.1">
    <property type="nucleotide sequence ID" value="NC_003413.1"/>
</dbReference>
<dbReference type="GeneID" id="41712371"/>
<reference evidence="1 2" key="1">
    <citation type="submission" date="2017-08" db="EMBL/GenBank/DDBJ databases">
        <title>Resequencing and Reannotation of the genome of Pyrococcus furiosus type strain DSM3638.</title>
        <authorList>
            <person name="Reichelt R.M."/>
            <person name="Bunk B."/>
        </authorList>
    </citation>
    <scope>NUCLEOTIDE SEQUENCE [LARGE SCALE GENOMIC DNA]</scope>
    <source>
        <strain evidence="1 2">DSM 3638</strain>
    </source>
</reference>
<dbReference type="EMBL" id="CP023154">
    <property type="protein sequence ID" value="QEK78276.1"/>
    <property type="molecule type" value="Genomic_DNA"/>
</dbReference>
<proteinExistence type="predicted"/>
<dbReference type="Proteomes" id="UP000324354">
    <property type="component" value="Chromosome"/>
</dbReference>
<evidence type="ECO:0000313" key="1">
    <source>
        <dbReference type="EMBL" id="QEK78276.1"/>
    </source>
</evidence>
<dbReference type="GeneID" id="13302379"/>
<organism evidence="1 2">
    <name type="scientific">Pyrococcus furiosus (strain ATCC 43587 / DSM 3638 / JCM 8422 / Vc1)</name>
    <dbReference type="NCBI Taxonomy" id="186497"/>
    <lineage>
        <taxon>Archaea</taxon>
        <taxon>Methanobacteriati</taxon>
        <taxon>Methanobacteriota</taxon>
        <taxon>Thermococci</taxon>
        <taxon>Thermococcales</taxon>
        <taxon>Thermococcaceae</taxon>
        <taxon>Pyrococcus</taxon>
    </lineage>
</organism>
<name>A0A5C0XMJ7_PYRFU</name>
<gene>
    <name evidence="1" type="ORF">PFDSM3638_02840</name>
</gene>
<sequence>MGMKYLIKLKYIKPAQLAVNREQKLAEFYPIFEDGTLGRVEAKARVFLPEYSDFAKGLGFEVKKRRMITEDDYAYLRAMVYGVVMGVLRNPGDWRRLEERVLEMEPIELRYWASKFRNAYWKYKNMRKLMFLARRFMEVEMI</sequence>
<dbReference type="OrthoDB" id="87890at2157"/>
<evidence type="ECO:0000313" key="2">
    <source>
        <dbReference type="Proteomes" id="UP000324354"/>
    </source>
</evidence>
<protein>
    <submittedName>
        <fullName evidence="1">Uncharacterized protein</fullName>
    </submittedName>
</protein>
<accession>A0A5C0XMJ7</accession>
<dbReference type="AlphaFoldDB" id="A0A5C0XMJ7"/>